<feature type="transmembrane region" description="Helical" evidence="1">
    <location>
        <begin position="143"/>
        <end position="168"/>
    </location>
</feature>
<feature type="transmembrane region" description="Helical" evidence="1">
    <location>
        <begin position="20"/>
        <end position="39"/>
    </location>
</feature>
<proteinExistence type="predicted"/>
<feature type="transmembrane region" description="Helical" evidence="1">
    <location>
        <begin position="304"/>
        <end position="326"/>
    </location>
</feature>
<protein>
    <submittedName>
        <fullName evidence="2">Uncharacterized protein</fullName>
    </submittedName>
</protein>
<sequence>MSTASAVPAPTTRTVAVPRWASRSLPVLVGVVAAVVAWLRLPAGARDTLWAEDSALFLQQRLQLGPLASLVHPYDGYQHLVPRLLTDVATALPVADYARAVTALCCIVVGLVAAATVAFSGAVLPHPVTRSLFALVPVLTPVIAFEVLGNTANLHSFLLFLVPVVLLVRPRTWAGAVTPGVVALVVALSEIQSVYFLPLVLLTVRHRRAWPVAGGLLVGLALQFASVLSSPRVRPPFQQGLGDVVTGWFVEPVLSVLYPKASSAADRLGEYGLVLPALLAVGFVAATAVVLVGRWRRGDGLGPLRTLAITLLVASPLAWAAGVLLNPTPLIDFSEDGLGALGRTGYLRYAAASSMFLVALVVLAADRLLRTGRRPLVVVAVLVLVGWVAFLGWRATPYDVARSGAPTWTSAVRDGRQQCDGGVQDTRLQQAPTGWGVTLRCTTIRTDAFPEHQP</sequence>
<keyword evidence="1" id="KW-1133">Transmembrane helix</keyword>
<dbReference type="Proteomes" id="UP001237823">
    <property type="component" value="Unassembled WGS sequence"/>
</dbReference>
<feature type="transmembrane region" description="Helical" evidence="1">
    <location>
        <begin position="180"/>
        <end position="203"/>
    </location>
</feature>
<keyword evidence="3" id="KW-1185">Reference proteome</keyword>
<name>A0ABT7T2Y7_9MICO</name>
<dbReference type="RefSeq" id="WP_289457514.1">
    <property type="nucleotide sequence ID" value="NZ_JAUCML010000001.1"/>
</dbReference>
<organism evidence="2 3">
    <name type="scientific">Curtobacterium citri</name>
    <dbReference type="NCBI Taxonomy" id="3055139"/>
    <lineage>
        <taxon>Bacteria</taxon>
        <taxon>Bacillati</taxon>
        <taxon>Actinomycetota</taxon>
        <taxon>Actinomycetes</taxon>
        <taxon>Micrococcales</taxon>
        <taxon>Microbacteriaceae</taxon>
        <taxon>Curtobacterium</taxon>
    </lineage>
</organism>
<gene>
    <name evidence="2" type="ORF">QUG92_02195</name>
</gene>
<feature type="transmembrane region" description="Helical" evidence="1">
    <location>
        <begin position="376"/>
        <end position="393"/>
    </location>
</feature>
<reference evidence="2 3" key="1">
    <citation type="submission" date="2023-06" db="EMBL/GenBank/DDBJ databases">
        <authorList>
            <person name="Feng G."/>
            <person name="Li J."/>
            <person name="Zhu H."/>
        </authorList>
    </citation>
    <scope>NUCLEOTIDE SEQUENCE [LARGE SCALE GENOMIC DNA]</scope>
    <source>
        <strain evidence="2 3">RHCKG23</strain>
    </source>
</reference>
<feature type="transmembrane region" description="Helical" evidence="1">
    <location>
        <begin position="209"/>
        <end position="228"/>
    </location>
</feature>
<evidence type="ECO:0000256" key="1">
    <source>
        <dbReference type="SAM" id="Phobius"/>
    </source>
</evidence>
<evidence type="ECO:0000313" key="2">
    <source>
        <dbReference type="EMBL" id="MDM7883905.1"/>
    </source>
</evidence>
<feature type="transmembrane region" description="Helical" evidence="1">
    <location>
        <begin position="346"/>
        <end position="364"/>
    </location>
</feature>
<accession>A0ABT7T2Y7</accession>
<dbReference type="EMBL" id="JAUCML010000001">
    <property type="protein sequence ID" value="MDM7883905.1"/>
    <property type="molecule type" value="Genomic_DNA"/>
</dbReference>
<keyword evidence="1" id="KW-0472">Membrane</keyword>
<evidence type="ECO:0000313" key="3">
    <source>
        <dbReference type="Proteomes" id="UP001237823"/>
    </source>
</evidence>
<feature type="transmembrane region" description="Helical" evidence="1">
    <location>
        <begin position="101"/>
        <end position="123"/>
    </location>
</feature>
<keyword evidence="1" id="KW-0812">Transmembrane</keyword>
<feature type="transmembrane region" description="Helical" evidence="1">
    <location>
        <begin position="271"/>
        <end position="292"/>
    </location>
</feature>
<comment type="caution">
    <text evidence="2">The sequence shown here is derived from an EMBL/GenBank/DDBJ whole genome shotgun (WGS) entry which is preliminary data.</text>
</comment>